<dbReference type="OrthoDB" id="2570778at2759"/>
<comment type="caution">
    <text evidence="2">The sequence shown here is derived from an EMBL/GenBank/DDBJ whole genome shotgun (WGS) entry which is preliminary data.</text>
</comment>
<reference evidence="3" key="1">
    <citation type="submission" date="2020-01" db="EMBL/GenBank/DDBJ databases">
        <title>Draft genome sequence of the Termite Coptotermes fromosanus.</title>
        <authorList>
            <person name="Itakura S."/>
            <person name="Yosikawa Y."/>
            <person name="Umezawa K."/>
        </authorList>
    </citation>
    <scope>NUCLEOTIDE SEQUENCE [LARGE SCALE GENOMIC DNA]</scope>
</reference>
<organism evidence="2 3">
    <name type="scientific">Coptotermes formosanus</name>
    <name type="common">Formosan subterranean termite</name>
    <dbReference type="NCBI Taxonomy" id="36987"/>
    <lineage>
        <taxon>Eukaryota</taxon>
        <taxon>Metazoa</taxon>
        <taxon>Ecdysozoa</taxon>
        <taxon>Arthropoda</taxon>
        <taxon>Hexapoda</taxon>
        <taxon>Insecta</taxon>
        <taxon>Pterygota</taxon>
        <taxon>Neoptera</taxon>
        <taxon>Polyneoptera</taxon>
        <taxon>Dictyoptera</taxon>
        <taxon>Blattodea</taxon>
        <taxon>Blattoidea</taxon>
        <taxon>Termitoidae</taxon>
        <taxon>Rhinotermitidae</taxon>
        <taxon>Coptotermes</taxon>
    </lineage>
</organism>
<protein>
    <recommendedName>
        <fullName evidence="4">DDE Tnp4 domain-containing protein</fullName>
    </recommendedName>
</protein>
<accession>A0A6L2PJ47</accession>
<name>A0A6L2PJ47_COPFO</name>
<dbReference type="AlphaFoldDB" id="A0A6L2PJ47"/>
<proteinExistence type="predicted"/>
<dbReference type="EMBL" id="BLKM01000286">
    <property type="protein sequence ID" value="GFG31182.1"/>
    <property type="molecule type" value="Genomic_DNA"/>
</dbReference>
<evidence type="ECO:0008006" key="4">
    <source>
        <dbReference type="Google" id="ProtNLM"/>
    </source>
</evidence>
<keyword evidence="3" id="KW-1185">Reference proteome</keyword>
<sequence length="56" mass="6360">MNITEDIELQGTDKKLPYVIVGDKAFPLKRYLSRPYPANKIGGDKSQQKQFDCTLS</sequence>
<dbReference type="Proteomes" id="UP000502823">
    <property type="component" value="Unassembled WGS sequence"/>
</dbReference>
<evidence type="ECO:0000313" key="2">
    <source>
        <dbReference type="EMBL" id="GFG31182.1"/>
    </source>
</evidence>
<evidence type="ECO:0000256" key="1">
    <source>
        <dbReference type="SAM" id="MobiDB-lite"/>
    </source>
</evidence>
<gene>
    <name evidence="2" type="ORF">Cfor_00584</name>
</gene>
<dbReference type="InParanoid" id="A0A6L2PJ47"/>
<feature type="region of interest" description="Disordered" evidence="1">
    <location>
        <begin position="37"/>
        <end position="56"/>
    </location>
</feature>
<evidence type="ECO:0000313" key="3">
    <source>
        <dbReference type="Proteomes" id="UP000502823"/>
    </source>
</evidence>